<reference evidence="1" key="1">
    <citation type="submission" date="2019-04" db="EMBL/GenBank/DDBJ databases">
        <title>Microbes associate with the intestines of laboratory mice.</title>
        <authorList>
            <person name="Navarre W."/>
            <person name="Wong E."/>
            <person name="Huang K.C."/>
            <person name="Tropini C."/>
            <person name="Ng K."/>
            <person name="Yu B."/>
        </authorList>
    </citation>
    <scope>NUCLEOTIDE SEQUENCE</scope>
    <source>
        <strain evidence="1">NM86_A22</strain>
    </source>
</reference>
<dbReference type="Proteomes" id="UP000305401">
    <property type="component" value="Unassembled WGS sequence"/>
</dbReference>
<accession>A0AC61S5K0</accession>
<proteinExistence type="predicted"/>
<keyword evidence="2" id="KW-1185">Reference proteome</keyword>
<sequence length="253" mass="28754">MPRHISVTIITHNEADRIEACLKSVAAVADEIIVVDSFSTDFTADICRRYGCRVVSRSFEGYGQQRQYATSLTSHPYVLSIDADEVLSPALIASILKEKEQGFNHRVYSIPRLNFFCGQPVRHCGWYPDYQVRLFDKRYANWNMHSVDERVVFPPGLQPCRLDGDILHYRCSTTSQYTRVRLRQAALAAGQIAQKSSFISPITPVVKGICAYIDMYVGQQAFLDGPEGRAISRISFLSTYTAWRIARKHRHKA</sequence>
<organism evidence="1 2">
    <name type="scientific">Muribaculum caecicola</name>
    <dbReference type="NCBI Taxonomy" id="3038144"/>
    <lineage>
        <taxon>Bacteria</taxon>
        <taxon>Pseudomonadati</taxon>
        <taxon>Bacteroidota</taxon>
        <taxon>Bacteroidia</taxon>
        <taxon>Bacteroidales</taxon>
        <taxon>Muribaculaceae</taxon>
        <taxon>Muribaculum</taxon>
    </lineage>
</organism>
<dbReference type="EMBL" id="SSTG01000086">
    <property type="protein sequence ID" value="THG48614.1"/>
    <property type="molecule type" value="Genomic_DNA"/>
</dbReference>
<protein>
    <submittedName>
        <fullName evidence="1">Glycosyltransferase family 2 protein</fullName>
    </submittedName>
</protein>
<comment type="caution">
    <text evidence="1">The sequence shown here is derived from an EMBL/GenBank/DDBJ whole genome shotgun (WGS) entry which is preliminary data.</text>
</comment>
<name>A0AC61S5K0_9BACT</name>
<evidence type="ECO:0000313" key="1">
    <source>
        <dbReference type="EMBL" id="THG48614.1"/>
    </source>
</evidence>
<gene>
    <name evidence="1" type="ORF">E5990_07300</name>
</gene>
<evidence type="ECO:0000313" key="2">
    <source>
        <dbReference type="Proteomes" id="UP000305401"/>
    </source>
</evidence>